<dbReference type="InterPro" id="IPR003583">
    <property type="entry name" value="Hlx-hairpin-Hlx_DNA-bd_motif"/>
</dbReference>
<dbReference type="EMBL" id="QRZV01000002">
    <property type="protein sequence ID" value="RGW10097.1"/>
    <property type="molecule type" value="Genomic_DNA"/>
</dbReference>
<dbReference type="Proteomes" id="UP000265970">
    <property type="component" value="Unassembled WGS sequence"/>
</dbReference>
<accession>A0A395XJN8</accession>
<evidence type="ECO:0000256" key="2">
    <source>
        <dbReference type="SAM" id="Phobius"/>
    </source>
</evidence>
<dbReference type="PANTHER" id="PTHR21180">
    <property type="entry name" value="ENDONUCLEASE/EXONUCLEASE/PHOSPHATASE FAMILY DOMAIN-CONTAINING PROTEIN 1"/>
    <property type="match status" value="1"/>
</dbReference>
<dbReference type="GO" id="GO:0006281">
    <property type="term" value="P:DNA repair"/>
    <property type="evidence" value="ECO:0007669"/>
    <property type="project" value="InterPro"/>
</dbReference>
<feature type="transmembrane region" description="Helical" evidence="2">
    <location>
        <begin position="136"/>
        <end position="157"/>
    </location>
</feature>
<dbReference type="GO" id="GO:0015627">
    <property type="term" value="C:type II protein secretion system complex"/>
    <property type="evidence" value="ECO:0007669"/>
    <property type="project" value="TreeGrafter"/>
</dbReference>
<dbReference type="SUPFAM" id="SSF47781">
    <property type="entry name" value="RuvA domain 2-like"/>
    <property type="match status" value="1"/>
</dbReference>
<dbReference type="PANTHER" id="PTHR21180:SF32">
    <property type="entry name" value="ENDONUCLEASE_EXONUCLEASE_PHOSPHATASE FAMILY DOMAIN-CONTAINING PROTEIN 1"/>
    <property type="match status" value="1"/>
</dbReference>
<evidence type="ECO:0000256" key="1">
    <source>
        <dbReference type="SAM" id="MobiDB-lite"/>
    </source>
</evidence>
<dbReference type="AlphaFoldDB" id="A0A395XJN8"/>
<comment type="caution">
    <text evidence="4">The sequence shown here is derived from an EMBL/GenBank/DDBJ whole genome shotgun (WGS) entry which is preliminary data.</text>
</comment>
<dbReference type="InterPro" id="IPR010994">
    <property type="entry name" value="RuvA_2-like"/>
</dbReference>
<feature type="compositionally biased region" description="Basic and acidic residues" evidence="1">
    <location>
        <begin position="46"/>
        <end position="55"/>
    </location>
</feature>
<feature type="region of interest" description="Disordered" evidence="1">
    <location>
        <begin position="1"/>
        <end position="101"/>
    </location>
</feature>
<gene>
    <name evidence="4" type="ORF">DWV92_05840</name>
</gene>
<dbReference type="SMART" id="SM00278">
    <property type="entry name" value="HhH1"/>
    <property type="match status" value="2"/>
</dbReference>
<organism evidence="4 5">
    <name type="scientific">Bifidobacterium pseudolongum</name>
    <dbReference type="NCBI Taxonomy" id="1694"/>
    <lineage>
        <taxon>Bacteria</taxon>
        <taxon>Bacillati</taxon>
        <taxon>Actinomycetota</taxon>
        <taxon>Actinomycetes</taxon>
        <taxon>Bifidobacteriales</taxon>
        <taxon>Bifidobacteriaceae</taxon>
        <taxon>Bifidobacterium</taxon>
    </lineage>
</organism>
<protein>
    <submittedName>
        <fullName evidence="4">Helix-hairpin-helix domain-containing protein</fullName>
    </submittedName>
</protein>
<name>A0A395XJN8_9BIFI</name>
<keyword evidence="2" id="KW-0812">Transmembrane</keyword>
<dbReference type="Pfam" id="PF12836">
    <property type="entry name" value="HHH_3"/>
    <property type="match status" value="1"/>
</dbReference>
<proteinExistence type="predicted"/>
<sequence length="281" mass="29130">MDGSSDHTGPSYWTDAHGTPHSGSMGIRHIASSKPSRGGRLASTRFDTRERERPAWMDVPLPPRPSGCAQPHGQPHGEGGAMPLQASLPPTAPSPDEDTQQTAAACTLRALTAVRPQEAAEQEAERDRPRVSVEPVHALIIIGVLVIALATSLTLLIQQSMSLAHEQTGTPVASAATGASAAQAPQSTPAASEPARATPDAPAESTVAEPTTTAPTFTPVDLNAASQAQLESVKGIGPVTAANIIAYRASAGRFTSVDELLNVQGIGAKTLEKIRPYVGVR</sequence>
<evidence type="ECO:0000259" key="3">
    <source>
        <dbReference type="SMART" id="SM00278"/>
    </source>
</evidence>
<dbReference type="Gene3D" id="1.10.150.320">
    <property type="entry name" value="Photosystem II 12 kDa extrinsic protein"/>
    <property type="match status" value="1"/>
</dbReference>
<evidence type="ECO:0000313" key="4">
    <source>
        <dbReference type="EMBL" id="RGW10097.1"/>
    </source>
</evidence>
<dbReference type="GO" id="GO:0003677">
    <property type="term" value="F:DNA binding"/>
    <property type="evidence" value="ECO:0007669"/>
    <property type="project" value="InterPro"/>
</dbReference>
<dbReference type="InterPro" id="IPR051675">
    <property type="entry name" value="Endo/Exo/Phosphatase_dom_1"/>
</dbReference>
<feature type="domain" description="Helix-hairpin-helix DNA-binding motif class 1" evidence="3">
    <location>
        <begin position="258"/>
        <end position="277"/>
    </location>
</feature>
<keyword evidence="2" id="KW-1133">Transmembrane helix</keyword>
<feature type="region of interest" description="Disordered" evidence="1">
    <location>
        <begin position="174"/>
        <end position="218"/>
    </location>
</feature>
<dbReference type="GO" id="GO:0015628">
    <property type="term" value="P:protein secretion by the type II secretion system"/>
    <property type="evidence" value="ECO:0007669"/>
    <property type="project" value="TreeGrafter"/>
</dbReference>
<feature type="domain" description="Helix-hairpin-helix DNA-binding motif class 1" evidence="3">
    <location>
        <begin position="228"/>
        <end position="247"/>
    </location>
</feature>
<reference evidence="4 5" key="1">
    <citation type="submission" date="2018-08" db="EMBL/GenBank/DDBJ databases">
        <title>A genome reference for cultivated species of the human gut microbiota.</title>
        <authorList>
            <person name="Zou Y."/>
            <person name="Xue W."/>
            <person name="Luo G."/>
        </authorList>
    </citation>
    <scope>NUCLEOTIDE SEQUENCE [LARGE SCALE GENOMIC DNA]</scope>
    <source>
        <strain evidence="4 5">AF13-3LB</strain>
    </source>
</reference>
<keyword evidence="2" id="KW-0472">Membrane</keyword>
<evidence type="ECO:0000313" key="5">
    <source>
        <dbReference type="Proteomes" id="UP000265970"/>
    </source>
</evidence>